<sequence length="61" mass="6847">MADLTMQDRALITNVVPGPLRIFFTGVRVSEATAALLEAAREEGRLERELEFLRELSEDAK</sequence>
<proteinExistence type="predicted"/>
<evidence type="ECO:0000313" key="2">
    <source>
        <dbReference type="Proteomes" id="UP000259026"/>
    </source>
</evidence>
<reference evidence="1" key="2">
    <citation type="submission" date="2018-09" db="EMBL/GenBank/DDBJ databases">
        <title>Giant CbK-like Caulobacter bacteriophages have genetically divergent genomes.</title>
        <authorList>
            <person name="Wilson K."/>
            <person name="Ely B."/>
        </authorList>
    </citation>
    <scope>NUCLEOTIDE SEQUENCE [LARGE SCALE GENOMIC DNA]</scope>
</reference>
<evidence type="ECO:0000313" key="1">
    <source>
        <dbReference type="EMBL" id="AXQ68959.1"/>
    </source>
</evidence>
<dbReference type="EMBL" id="MH588545">
    <property type="protein sequence ID" value="AXQ68959.1"/>
    <property type="molecule type" value="Genomic_DNA"/>
</dbReference>
<protein>
    <submittedName>
        <fullName evidence="1">Uncharacterized protein</fullName>
    </submittedName>
</protein>
<keyword evidence="2" id="KW-1185">Reference proteome</keyword>
<name>A0A385EE33_9CAUD</name>
<reference evidence="1" key="1">
    <citation type="submission" date="2018-07" db="EMBL/GenBank/DDBJ databases">
        <authorList>
            <person name="Quirk P.G."/>
            <person name="Krulwich T.A."/>
        </authorList>
    </citation>
    <scope>NUCLEOTIDE SEQUENCE</scope>
</reference>
<organism evidence="1 2">
    <name type="scientific">Caulobacter phage CcrPW</name>
    <dbReference type="NCBI Taxonomy" id="2283271"/>
    <lineage>
        <taxon>Viruses</taxon>
        <taxon>Duplodnaviria</taxon>
        <taxon>Heunggongvirae</taxon>
        <taxon>Uroviricota</taxon>
        <taxon>Caudoviricetes</taxon>
        <taxon>Jeanschmidtviridae</taxon>
        <taxon>Colossusvirus</taxon>
        <taxon>Colossusvirus PW</taxon>
    </lineage>
</organism>
<dbReference type="Proteomes" id="UP000259026">
    <property type="component" value="Segment"/>
</dbReference>
<gene>
    <name evidence="1" type="ORF">CcrPW_gp420c</name>
</gene>
<accession>A0A385EE33</accession>